<evidence type="ECO:0000313" key="2">
    <source>
        <dbReference type="EMBL" id="MDT9600425.1"/>
    </source>
</evidence>
<comment type="caution">
    <text evidence="2">The sequence shown here is derived from an EMBL/GenBank/DDBJ whole genome shotgun (WGS) entry which is preliminary data.</text>
</comment>
<keyword evidence="1" id="KW-1133">Transmembrane helix</keyword>
<keyword evidence="3" id="KW-1185">Reference proteome</keyword>
<sequence length="140" mass="13974">MAIVTLFGFFAFMCWAVFNLTVYAVPAFVGFSAGLFAYQTGAGIVGAVLVGLAAAAVTLGASQRLFAIARSRRARLLLALAFATPAAFAGYHAGLGIAGTSIDSAVWRQLVALLGSALVGATAASRLAGGTGLGSSSARA</sequence>
<organism evidence="2 3">
    <name type="scientific">Sphingosinicella rhizophila</name>
    <dbReference type="NCBI Taxonomy" id="3050082"/>
    <lineage>
        <taxon>Bacteria</taxon>
        <taxon>Pseudomonadati</taxon>
        <taxon>Pseudomonadota</taxon>
        <taxon>Alphaproteobacteria</taxon>
        <taxon>Sphingomonadales</taxon>
        <taxon>Sphingosinicellaceae</taxon>
        <taxon>Sphingosinicella</taxon>
    </lineage>
</organism>
<accession>A0ABU3QAJ2</accession>
<dbReference type="EMBL" id="JAVUPU010000009">
    <property type="protein sequence ID" value="MDT9600425.1"/>
    <property type="molecule type" value="Genomic_DNA"/>
</dbReference>
<proteinExistence type="predicted"/>
<gene>
    <name evidence="2" type="ORF">RQX22_15810</name>
</gene>
<keyword evidence="1" id="KW-0472">Membrane</keyword>
<name>A0ABU3QAJ2_9SPHN</name>
<dbReference type="Proteomes" id="UP001259572">
    <property type="component" value="Unassembled WGS sequence"/>
</dbReference>
<dbReference type="RefSeq" id="WP_315727586.1">
    <property type="nucleotide sequence ID" value="NZ_JAVUPU010000009.1"/>
</dbReference>
<evidence type="ECO:0008006" key="4">
    <source>
        <dbReference type="Google" id="ProtNLM"/>
    </source>
</evidence>
<keyword evidence="1" id="KW-0812">Transmembrane</keyword>
<evidence type="ECO:0000256" key="1">
    <source>
        <dbReference type="SAM" id="Phobius"/>
    </source>
</evidence>
<protein>
    <recommendedName>
        <fullName evidence="4">Major facilitator superfamily (MFS) profile domain-containing protein</fullName>
    </recommendedName>
</protein>
<reference evidence="2 3" key="1">
    <citation type="submission" date="2023-05" db="EMBL/GenBank/DDBJ databases">
        <authorList>
            <person name="Guo Y."/>
        </authorList>
    </citation>
    <scope>NUCLEOTIDE SEQUENCE [LARGE SCALE GENOMIC DNA]</scope>
    <source>
        <strain evidence="2 3">GR2756</strain>
    </source>
</reference>
<feature type="transmembrane region" description="Helical" evidence="1">
    <location>
        <begin position="74"/>
        <end position="94"/>
    </location>
</feature>
<feature type="transmembrane region" description="Helical" evidence="1">
    <location>
        <begin position="40"/>
        <end position="62"/>
    </location>
</feature>
<evidence type="ECO:0000313" key="3">
    <source>
        <dbReference type="Proteomes" id="UP001259572"/>
    </source>
</evidence>
<feature type="transmembrane region" description="Helical" evidence="1">
    <location>
        <begin position="106"/>
        <end position="129"/>
    </location>
</feature>